<dbReference type="EMBL" id="JADIMF010000033">
    <property type="protein sequence ID" value="MBO8468571.1"/>
    <property type="molecule type" value="Genomic_DNA"/>
</dbReference>
<feature type="transmembrane region" description="Helical" evidence="10">
    <location>
        <begin position="352"/>
        <end position="374"/>
    </location>
</feature>
<dbReference type="InterPro" id="IPR048279">
    <property type="entry name" value="MdtK-like"/>
</dbReference>
<keyword evidence="4" id="KW-1003">Cell membrane</keyword>
<evidence type="ECO:0000256" key="4">
    <source>
        <dbReference type="ARBA" id="ARBA00022475"/>
    </source>
</evidence>
<dbReference type="InterPro" id="IPR002528">
    <property type="entry name" value="MATE_fam"/>
</dbReference>
<feature type="transmembrane region" description="Helical" evidence="10">
    <location>
        <begin position="166"/>
        <end position="185"/>
    </location>
</feature>
<keyword evidence="2" id="KW-0813">Transport</keyword>
<reference evidence="11" key="1">
    <citation type="submission" date="2020-10" db="EMBL/GenBank/DDBJ databases">
        <authorList>
            <person name="Gilroy R."/>
        </authorList>
    </citation>
    <scope>NUCLEOTIDE SEQUENCE</scope>
    <source>
        <strain evidence="11">14700</strain>
    </source>
</reference>
<dbReference type="GO" id="GO:0006811">
    <property type="term" value="P:monoatomic ion transport"/>
    <property type="evidence" value="ECO:0007669"/>
    <property type="project" value="UniProtKB-KW"/>
</dbReference>
<comment type="caution">
    <text evidence="11">The sequence shown here is derived from an EMBL/GenBank/DDBJ whole genome shotgun (WGS) entry which is preliminary data.</text>
</comment>
<evidence type="ECO:0000256" key="5">
    <source>
        <dbReference type="ARBA" id="ARBA00022692"/>
    </source>
</evidence>
<feature type="transmembrane region" description="Helical" evidence="10">
    <location>
        <begin position="12"/>
        <end position="38"/>
    </location>
</feature>
<evidence type="ECO:0000256" key="7">
    <source>
        <dbReference type="ARBA" id="ARBA00023065"/>
    </source>
</evidence>
<keyword evidence="8 10" id="KW-0472">Membrane</keyword>
<gene>
    <name evidence="11" type="ORF">IAA72_02150</name>
</gene>
<dbReference type="PIRSF" id="PIRSF006603">
    <property type="entry name" value="DinF"/>
    <property type="match status" value="1"/>
</dbReference>
<keyword evidence="5 10" id="KW-0812">Transmembrane</keyword>
<sequence>MEKIRHQFTSKDIAALIIPLIADSFLSILIGMADTIMVSRCGEAAVSGVSLVDTVSNLLITVFNAFATGGAVVVSQYLGHKEEDNARASARNLIYISVIISVIMTAIILPIRGHMISLLFGSITDEVRMNTDAYFVPILISYPFLAVYSALTALSRSERRSFRTMMVSVMMNAINIGGNALLIYHEGLGPRGAGIASLASRIAGCAVMFTLMMNRKESLNIRGLLKGPFSPYLIKKILRIGIPSGLEGAAFHVGKIMVQALISGLGTSAMAINAVAGNFNAYSNIPGNGINLAMITIVGQCRGQDNIRDVKYYTKLLTGLVFIATILINIPLLLFAPQVISFYGLEPSSIDAAIPICSLCLVMCTTIWPFAFTLPNMLKAVGDVKFILFASFTSMWIFRVGGAYFMVKILGMGVEAIWYAMYLDWLFRGSLYLWRVARGKWQEKRVI</sequence>
<feature type="transmembrane region" description="Helical" evidence="10">
    <location>
        <begin position="316"/>
        <end position="340"/>
    </location>
</feature>
<feature type="transmembrane region" description="Helical" evidence="10">
    <location>
        <begin position="92"/>
        <end position="113"/>
    </location>
</feature>
<dbReference type="GO" id="GO:0015297">
    <property type="term" value="F:antiporter activity"/>
    <property type="evidence" value="ECO:0007669"/>
    <property type="project" value="UniProtKB-KW"/>
</dbReference>
<proteinExistence type="predicted"/>
<feature type="transmembrane region" description="Helical" evidence="10">
    <location>
        <begin position="58"/>
        <end position="80"/>
    </location>
</feature>
<keyword evidence="6 10" id="KW-1133">Transmembrane helix</keyword>
<keyword evidence="7" id="KW-0406">Ion transport</keyword>
<organism evidence="11 12">
    <name type="scientific">Candidatus Ornithospirochaeta stercoravium</name>
    <dbReference type="NCBI Taxonomy" id="2840897"/>
    <lineage>
        <taxon>Bacteria</taxon>
        <taxon>Pseudomonadati</taxon>
        <taxon>Spirochaetota</taxon>
        <taxon>Spirochaetia</taxon>
        <taxon>Spirochaetales</taxon>
        <taxon>Spirochaetaceae</taxon>
        <taxon>Spirochaetaceae incertae sedis</taxon>
        <taxon>Candidatus Ornithospirochaeta</taxon>
    </lineage>
</organism>
<dbReference type="GO" id="GO:0005886">
    <property type="term" value="C:plasma membrane"/>
    <property type="evidence" value="ECO:0007669"/>
    <property type="project" value="UniProtKB-SubCell"/>
</dbReference>
<accession>A0A9D9NCL6</accession>
<evidence type="ECO:0000256" key="1">
    <source>
        <dbReference type="ARBA" id="ARBA00004651"/>
    </source>
</evidence>
<name>A0A9D9NCL6_9SPIO</name>
<keyword evidence="3" id="KW-0050">Antiport</keyword>
<comment type="subcellular location">
    <subcellularLocation>
        <location evidence="1">Cell membrane</location>
        <topology evidence="1">Multi-pass membrane protein</topology>
    </subcellularLocation>
</comment>
<dbReference type="CDD" id="cd13137">
    <property type="entry name" value="MATE_NorM_like"/>
    <property type="match status" value="1"/>
</dbReference>
<evidence type="ECO:0000256" key="6">
    <source>
        <dbReference type="ARBA" id="ARBA00022989"/>
    </source>
</evidence>
<evidence type="ECO:0000256" key="9">
    <source>
        <dbReference type="ARBA" id="ARBA00031636"/>
    </source>
</evidence>
<evidence type="ECO:0000256" key="10">
    <source>
        <dbReference type="SAM" id="Phobius"/>
    </source>
</evidence>
<evidence type="ECO:0000256" key="2">
    <source>
        <dbReference type="ARBA" id="ARBA00022448"/>
    </source>
</evidence>
<dbReference type="Proteomes" id="UP000810292">
    <property type="component" value="Unassembled WGS sequence"/>
</dbReference>
<feature type="transmembrane region" description="Helical" evidence="10">
    <location>
        <begin position="133"/>
        <end position="154"/>
    </location>
</feature>
<dbReference type="PANTHER" id="PTHR43298:SF2">
    <property type="entry name" value="FMN_FAD EXPORTER YEEO-RELATED"/>
    <property type="match status" value="1"/>
</dbReference>
<feature type="transmembrane region" description="Helical" evidence="10">
    <location>
        <begin position="191"/>
        <end position="212"/>
    </location>
</feature>
<evidence type="ECO:0000256" key="8">
    <source>
        <dbReference type="ARBA" id="ARBA00023136"/>
    </source>
</evidence>
<protein>
    <recommendedName>
        <fullName evidence="9">Multidrug-efflux transporter</fullName>
    </recommendedName>
</protein>
<evidence type="ECO:0000313" key="11">
    <source>
        <dbReference type="EMBL" id="MBO8468571.1"/>
    </source>
</evidence>
<dbReference type="PANTHER" id="PTHR43298">
    <property type="entry name" value="MULTIDRUG RESISTANCE PROTEIN NORM-RELATED"/>
    <property type="match status" value="1"/>
</dbReference>
<feature type="transmembrane region" description="Helical" evidence="10">
    <location>
        <begin position="386"/>
        <end position="410"/>
    </location>
</feature>
<dbReference type="InterPro" id="IPR050222">
    <property type="entry name" value="MATE_MdtK"/>
</dbReference>
<evidence type="ECO:0000313" key="12">
    <source>
        <dbReference type="Proteomes" id="UP000810292"/>
    </source>
</evidence>
<dbReference type="GO" id="GO:0042910">
    <property type="term" value="F:xenobiotic transmembrane transporter activity"/>
    <property type="evidence" value="ECO:0007669"/>
    <property type="project" value="InterPro"/>
</dbReference>
<dbReference type="AlphaFoldDB" id="A0A9D9NCL6"/>
<evidence type="ECO:0000256" key="3">
    <source>
        <dbReference type="ARBA" id="ARBA00022449"/>
    </source>
</evidence>
<dbReference type="NCBIfam" id="TIGR00797">
    <property type="entry name" value="matE"/>
    <property type="match status" value="1"/>
</dbReference>
<dbReference type="Pfam" id="PF01554">
    <property type="entry name" value="MatE"/>
    <property type="match status" value="2"/>
</dbReference>
<reference evidence="11" key="2">
    <citation type="journal article" date="2021" name="PeerJ">
        <title>Extensive microbial diversity within the chicken gut microbiome revealed by metagenomics and culture.</title>
        <authorList>
            <person name="Gilroy R."/>
            <person name="Ravi A."/>
            <person name="Getino M."/>
            <person name="Pursley I."/>
            <person name="Horton D.L."/>
            <person name="Alikhan N.F."/>
            <person name="Baker D."/>
            <person name="Gharbi K."/>
            <person name="Hall N."/>
            <person name="Watson M."/>
            <person name="Adriaenssens E.M."/>
            <person name="Foster-Nyarko E."/>
            <person name="Jarju S."/>
            <person name="Secka A."/>
            <person name="Antonio M."/>
            <person name="Oren A."/>
            <person name="Chaudhuri R.R."/>
            <person name="La Ragione R."/>
            <person name="Hildebrand F."/>
            <person name="Pallen M.J."/>
        </authorList>
    </citation>
    <scope>NUCLEOTIDE SEQUENCE</scope>
    <source>
        <strain evidence="11">14700</strain>
    </source>
</reference>
<feature type="transmembrane region" description="Helical" evidence="10">
    <location>
        <begin position="416"/>
        <end position="434"/>
    </location>
</feature>